<accession>A0ABW5GA79</accession>
<protein>
    <recommendedName>
        <fullName evidence="5">Integral membrane protein</fullName>
    </recommendedName>
</protein>
<reference evidence="4" key="1">
    <citation type="journal article" date="2019" name="Int. J. Syst. Evol. Microbiol.">
        <title>The Global Catalogue of Microorganisms (GCM) 10K type strain sequencing project: providing services to taxonomists for standard genome sequencing and annotation.</title>
        <authorList>
            <consortium name="The Broad Institute Genomics Platform"/>
            <consortium name="The Broad Institute Genome Sequencing Center for Infectious Disease"/>
            <person name="Wu L."/>
            <person name="Ma J."/>
        </authorList>
    </citation>
    <scope>NUCLEOTIDE SEQUENCE [LARGE SCALE GENOMIC DNA]</scope>
    <source>
        <strain evidence="4">CGMCC 4.7643</strain>
    </source>
</reference>
<sequence>MKRWIGLAAGVVLVLVGAVWVLQGIGVLEGSFMTGQKLWFLIGLAAFLVGVVLVAATATRRAPRPPSAAGKNAEDRVSGGDSA</sequence>
<evidence type="ECO:0000256" key="2">
    <source>
        <dbReference type="SAM" id="Phobius"/>
    </source>
</evidence>
<keyword evidence="2" id="KW-0472">Membrane</keyword>
<evidence type="ECO:0000313" key="4">
    <source>
        <dbReference type="Proteomes" id="UP001597419"/>
    </source>
</evidence>
<feature type="transmembrane region" description="Helical" evidence="2">
    <location>
        <begin position="40"/>
        <end position="58"/>
    </location>
</feature>
<evidence type="ECO:0008006" key="5">
    <source>
        <dbReference type="Google" id="ProtNLM"/>
    </source>
</evidence>
<keyword evidence="2" id="KW-1133">Transmembrane helix</keyword>
<gene>
    <name evidence="3" type="ORF">ACFSYJ_05220</name>
</gene>
<keyword evidence="2" id="KW-0812">Transmembrane</keyword>
<feature type="region of interest" description="Disordered" evidence="1">
    <location>
        <begin position="60"/>
        <end position="83"/>
    </location>
</feature>
<organism evidence="3 4">
    <name type="scientific">Amycolatopsis samaneae</name>
    <dbReference type="NCBI Taxonomy" id="664691"/>
    <lineage>
        <taxon>Bacteria</taxon>
        <taxon>Bacillati</taxon>
        <taxon>Actinomycetota</taxon>
        <taxon>Actinomycetes</taxon>
        <taxon>Pseudonocardiales</taxon>
        <taxon>Pseudonocardiaceae</taxon>
        <taxon>Amycolatopsis</taxon>
    </lineage>
</organism>
<evidence type="ECO:0000313" key="3">
    <source>
        <dbReference type="EMBL" id="MFD2457983.1"/>
    </source>
</evidence>
<proteinExistence type="predicted"/>
<name>A0ABW5GA79_9PSEU</name>
<keyword evidence="4" id="KW-1185">Reference proteome</keyword>
<comment type="caution">
    <text evidence="3">The sequence shown here is derived from an EMBL/GenBank/DDBJ whole genome shotgun (WGS) entry which is preliminary data.</text>
</comment>
<feature type="compositionally biased region" description="Basic and acidic residues" evidence="1">
    <location>
        <begin position="72"/>
        <end position="83"/>
    </location>
</feature>
<dbReference type="RefSeq" id="WP_345395844.1">
    <property type="nucleotide sequence ID" value="NZ_BAABHG010000007.1"/>
</dbReference>
<dbReference type="EMBL" id="JBHUKU010000003">
    <property type="protein sequence ID" value="MFD2457983.1"/>
    <property type="molecule type" value="Genomic_DNA"/>
</dbReference>
<dbReference type="Proteomes" id="UP001597419">
    <property type="component" value="Unassembled WGS sequence"/>
</dbReference>
<evidence type="ECO:0000256" key="1">
    <source>
        <dbReference type="SAM" id="MobiDB-lite"/>
    </source>
</evidence>